<keyword evidence="2" id="KW-1185">Reference proteome</keyword>
<comment type="caution">
    <text evidence="1">The sequence shown here is derived from an EMBL/GenBank/DDBJ whole genome shotgun (WGS) entry which is preliminary data.</text>
</comment>
<sequence>MGPRRTRLDRSPLFNKGLECDHVRDGSENSIRIFATGPNQSIFRGLGVVRPKYASRCARDVLRSQKCTWRPHRVENNHKTLKIRRKKDCRQPGPISQHAIRNSAIRKCNAAIRNPTIRNPAILM</sequence>
<reference evidence="1 2" key="2">
    <citation type="journal article" date="2019" name="G3 (Bethesda)">
        <title>Hybrid Assembly of the Genome of the Entomopathogenic Nematode Steinernema carpocapsae Identifies the X-Chromosome.</title>
        <authorList>
            <person name="Serra L."/>
            <person name="Macchietto M."/>
            <person name="Macias-Munoz A."/>
            <person name="McGill C.J."/>
            <person name="Rodriguez I.M."/>
            <person name="Rodriguez B."/>
            <person name="Murad R."/>
            <person name="Mortazavi A."/>
        </authorList>
    </citation>
    <scope>NUCLEOTIDE SEQUENCE [LARGE SCALE GENOMIC DNA]</scope>
    <source>
        <strain evidence="1 2">ALL</strain>
    </source>
</reference>
<accession>A0A4U8UYY0</accession>
<dbReference type="EMBL" id="AZBU02000001">
    <property type="protein sequence ID" value="TMS38662.1"/>
    <property type="molecule type" value="Genomic_DNA"/>
</dbReference>
<proteinExistence type="predicted"/>
<dbReference type="AlphaFoldDB" id="A0A4U8UYY0"/>
<evidence type="ECO:0000313" key="1">
    <source>
        <dbReference type="EMBL" id="TMS38662.1"/>
    </source>
</evidence>
<protein>
    <submittedName>
        <fullName evidence="1">Uncharacterized protein</fullName>
    </submittedName>
</protein>
<dbReference type="Proteomes" id="UP000298663">
    <property type="component" value="Unassembled WGS sequence"/>
</dbReference>
<gene>
    <name evidence="1" type="ORF">L596_005336</name>
</gene>
<reference evidence="1 2" key="1">
    <citation type="journal article" date="2015" name="Genome Biol.">
        <title>Comparative genomics of Steinernema reveals deeply conserved gene regulatory networks.</title>
        <authorList>
            <person name="Dillman A.R."/>
            <person name="Macchietto M."/>
            <person name="Porter C.F."/>
            <person name="Rogers A."/>
            <person name="Williams B."/>
            <person name="Antoshechkin I."/>
            <person name="Lee M.M."/>
            <person name="Goodwin Z."/>
            <person name="Lu X."/>
            <person name="Lewis E.E."/>
            <person name="Goodrich-Blair H."/>
            <person name="Stock S.P."/>
            <person name="Adams B.J."/>
            <person name="Sternberg P.W."/>
            <person name="Mortazavi A."/>
        </authorList>
    </citation>
    <scope>NUCLEOTIDE SEQUENCE [LARGE SCALE GENOMIC DNA]</scope>
    <source>
        <strain evidence="1 2">ALL</strain>
    </source>
</reference>
<evidence type="ECO:0000313" key="2">
    <source>
        <dbReference type="Proteomes" id="UP000298663"/>
    </source>
</evidence>
<name>A0A4U8UYY0_STECR</name>
<organism evidence="1 2">
    <name type="scientific">Steinernema carpocapsae</name>
    <name type="common">Entomopathogenic nematode</name>
    <dbReference type="NCBI Taxonomy" id="34508"/>
    <lineage>
        <taxon>Eukaryota</taxon>
        <taxon>Metazoa</taxon>
        <taxon>Ecdysozoa</taxon>
        <taxon>Nematoda</taxon>
        <taxon>Chromadorea</taxon>
        <taxon>Rhabditida</taxon>
        <taxon>Tylenchina</taxon>
        <taxon>Panagrolaimomorpha</taxon>
        <taxon>Strongyloidoidea</taxon>
        <taxon>Steinernematidae</taxon>
        <taxon>Steinernema</taxon>
    </lineage>
</organism>